<evidence type="ECO:0000313" key="2">
    <source>
        <dbReference type="EMBL" id="MDR7090425.1"/>
    </source>
</evidence>
<protein>
    <submittedName>
        <fullName evidence="2">Flavoprotein involved in K+ transport</fullName>
    </submittedName>
</protein>
<comment type="caution">
    <text evidence="2">The sequence shown here is derived from an EMBL/GenBank/DDBJ whole genome shotgun (WGS) entry which is preliminary data.</text>
</comment>
<proteinExistence type="predicted"/>
<dbReference type="RefSeq" id="WP_310072737.1">
    <property type="nucleotide sequence ID" value="NZ_JAVDVX010000004.1"/>
</dbReference>
<dbReference type="Pfam" id="PF13738">
    <property type="entry name" value="Pyr_redox_3"/>
    <property type="match status" value="1"/>
</dbReference>
<evidence type="ECO:0000256" key="1">
    <source>
        <dbReference type="ARBA" id="ARBA00023002"/>
    </source>
</evidence>
<dbReference type="Proteomes" id="UP001253595">
    <property type="component" value="Unassembled WGS sequence"/>
</dbReference>
<dbReference type="PANTHER" id="PTHR43539">
    <property type="entry name" value="FLAVIN-BINDING MONOOXYGENASE-LIKE PROTEIN (AFU_ORTHOLOGUE AFUA_4G09220)"/>
    <property type="match status" value="1"/>
</dbReference>
<dbReference type="SUPFAM" id="SSF51905">
    <property type="entry name" value="FAD/NAD(P)-binding domain"/>
    <property type="match status" value="2"/>
</dbReference>
<sequence>MNMAANIHSSPLRKHHSAIVIGAGQAGLSMSYCLSQQGIDNIILEKSSQVADNWRNQRWDTFCLVTPNWQCQLPGFPYRGNDPDGFMVKDEIVDYLESYRAFFNPQIIFNSPVISLSKNGELFTLVTADTIYTANQVVIACGSYHEPRIPTLAKKMPAHIAHVHSNFYKNPAQLPPGEVMVVGTGQSGCQIAEDLHLAGRKVHLCVGPAPRVNRRYRGRDVVNWLDDMGYYTTTLETHPDGKNAVHSTNHYVTGRDGGRDLNLRIFAEQGMKLYGVLKDTDGERLFFKDDLKQNLDYADQVAARIVKSIEEYIQKNGIAAPEDDNVHSDYLPDIVTELELASSGINSVVWSTGFAMRFDWINLPVFDESGHPKQKRGVTDTAGLYFIGLNWMHTWGSGRFYQVGRDAEYLSEVMVAQHKDMKVSA</sequence>
<gene>
    <name evidence="2" type="ORF">J2X05_002449</name>
</gene>
<dbReference type="PANTHER" id="PTHR43539:SF78">
    <property type="entry name" value="FLAVIN-CONTAINING MONOOXYGENASE"/>
    <property type="match status" value="1"/>
</dbReference>
<organism evidence="2 3">
    <name type="scientific">Cellvibrio fibrivorans</name>
    <dbReference type="NCBI Taxonomy" id="126350"/>
    <lineage>
        <taxon>Bacteria</taxon>
        <taxon>Pseudomonadati</taxon>
        <taxon>Pseudomonadota</taxon>
        <taxon>Gammaproteobacteria</taxon>
        <taxon>Cellvibrionales</taxon>
        <taxon>Cellvibrionaceae</taxon>
        <taxon>Cellvibrio</taxon>
    </lineage>
</organism>
<dbReference type="InterPro" id="IPR024000">
    <property type="entry name" value="CHP04046_FMN-dependent"/>
</dbReference>
<dbReference type="Gene3D" id="3.50.50.60">
    <property type="entry name" value="FAD/NAD(P)-binding domain"/>
    <property type="match status" value="2"/>
</dbReference>
<accession>A0ABU1UZ23</accession>
<reference evidence="2 3" key="1">
    <citation type="submission" date="2023-07" db="EMBL/GenBank/DDBJ databases">
        <title>Sorghum-associated microbial communities from plants grown in Nebraska, USA.</title>
        <authorList>
            <person name="Schachtman D."/>
        </authorList>
    </citation>
    <scope>NUCLEOTIDE SEQUENCE [LARGE SCALE GENOMIC DNA]</scope>
    <source>
        <strain evidence="2 3">BE190</strain>
    </source>
</reference>
<evidence type="ECO:0000313" key="3">
    <source>
        <dbReference type="Proteomes" id="UP001253595"/>
    </source>
</evidence>
<dbReference type="InterPro" id="IPR050982">
    <property type="entry name" value="Auxin_biosynth/cation_transpt"/>
</dbReference>
<name>A0ABU1UZ23_9GAMM</name>
<dbReference type="PRINTS" id="PR00411">
    <property type="entry name" value="PNDRDTASEI"/>
</dbReference>
<dbReference type="NCBIfam" id="TIGR04046">
    <property type="entry name" value="MSMEG_0569_nitr"/>
    <property type="match status" value="1"/>
</dbReference>
<dbReference type="EMBL" id="JAVDVX010000004">
    <property type="protein sequence ID" value="MDR7090425.1"/>
    <property type="molecule type" value="Genomic_DNA"/>
</dbReference>
<dbReference type="InterPro" id="IPR036188">
    <property type="entry name" value="FAD/NAD-bd_sf"/>
</dbReference>
<keyword evidence="3" id="KW-1185">Reference proteome</keyword>
<keyword evidence="1" id="KW-0560">Oxidoreductase</keyword>